<name>B8IWT2_METNO</name>
<dbReference type="Proteomes" id="UP000008207">
    <property type="component" value="Plasmid pMNOD02"/>
</dbReference>
<keyword evidence="2" id="KW-1185">Reference proteome</keyword>
<gene>
    <name evidence="1" type="ordered locus">Mnod_7971</name>
</gene>
<proteinExistence type="predicted"/>
<reference evidence="2" key="1">
    <citation type="submission" date="2009-01" db="EMBL/GenBank/DDBJ databases">
        <title>Complete sequence of plasmid 2 of Methylobacterium nodulans ORS 2060.</title>
        <authorList>
            <consortium name="US DOE Joint Genome Institute"/>
            <person name="Lucas S."/>
            <person name="Copeland A."/>
            <person name="Lapidus A."/>
            <person name="Glavina del Rio T."/>
            <person name="Dalin E."/>
            <person name="Tice H."/>
            <person name="Bruce D."/>
            <person name="Goodwin L."/>
            <person name="Pitluck S."/>
            <person name="Sims D."/>
            <person name="Brettin T."/>
            <person name="Detter J.C."/>
            <person name="Han C."/>
            <person name="Larimer F."/>
            <person name="Land M."/>
            <person name="Hauser L."/>
            <person name="Kyrpides N."/>
            <person name="Ivanova N."/>
            <person name="Marx C.J."/>
            <person name="Richardson P."/>
        </authorList>
    </citation>
    <scope>NUCLEOTIDE SEQUENCE [LARGE SCALE GENOMIC DNA]</scope>
    <source>
        <strain evidence="2">LMG 21967 / CNCM I-2342 / ORS 2060</strain>
        <plasmid evidence="2">Plasmid pMNOD02</plasmid>
    </source>
</reference>
<geneLocation type="plasmid" evidence="1 2">
    <name>pMNOD02</name>
</geneLocation>
<evidence type="ECO:0000313" key="2">
    <source>
        <dbReference type="Proteomes" id="UP000008207"/>
    </source>
</evidence>
<accession>B8IWT2</accession>
<evidence type="ECO:0000313" key="1">
    <source>
        <dbReference type="EMBL" id="ACL62973.1"/>
    </source>
</evidence>
<dbReference type="AlphaFoldDB" id="B8IWT2"/>
<dbReference type="OrthoDB" id="8001220at2"/>
<dbReference type="HOGENOM" id="CLU_203199_0_0_5"/>
<sequence length="62" mass="6794">MRSSITFRGRGSASLMGDRIILHVCPLCSQRNIAVVAPQGRCAWCDYVPDPRDVETTGNEAD</sequence>
<keyword evidence="1" id="KW-0614">Plasmid</keyword>
<dbReference type="EMBL" id="CP001351">
    <property type="protein sequence ID" value="ACL62973.1"/>
    <property type="molecule type" value="Genomic_DNA"/>
</dbReference>
<organism evidence="1 2">
    <name type="scientific">Methylobacterium nodulans (strain LMG 21967 / CNCM I-2342 / ORS 2060)</name>
    <dbReference type="NCBI Taxonomy" id="460265"/>
    <lineage>
        <taxon>Bacteria</taxon>
        <taxon>Pseudomonadati</taxon>
        <taxon>Pseudomonadota</taxon>
        <taxon>Alphaproteobacteria</taxon>
        <taxon>Hyphomicrobiales</taxon>
        <taxon>Methylobacteriaceae</taxon>
        <taxon>Methylobacterium</taxon>
    </lineage>
</organism>
<dbReference type="KEGG" id="mno:Mnod_7971"/>
<protein>
    <submittedName>
        <fullName evidence="1">Uncharacterized protein</fullName>
    </submittedName>
</protein>